<dbReference type="PANTHER" id="PTHR12558">
    <property type="entry name" value="CELL DIVISION CYCLE 16,23,27"/>
    <property type="match status" value="1"/>
</dbReference>
<evidence type="ECO:0000256" key="2">
    <source>
        <dbReference type="ARBA" id="ARBA00022803"/>
    </source>
</evidence>
<evidence type="ECO:0000256" key="1">
    <source>
        <dbReference type="ARBA" id="ARBA00022737"/>
    </source>
</evidence>
<dbReference type="Pfam" id="PF04049">
    <property type="entry name" value="ANAPC8"/>
    <property type="match status" value="1"/>
</dbReference>
<sequence length="210" mass="24521">MFLRCYALYLAGEKWKEEEEIIEIEGPLGKSNAVNRELVSLERELSTLRKAGTIDPFCLYVYGLVLNEKGSENLARSVLVESVNTYSWNWSAWSELQTLCTTIETLHALNLYNHWMKDFFLASAYQELRMHTECLAKYEYLQGTFTSSNYVQAQIAKAQYNLREFEQVEVIFEELLRSDPYRIEDMNMYSNVIYAKECFKLSGPPCFSNQ</sequence>
<dbReference type="EMBL" id="JAVIJP010000018">
    <property type="protein sequence ID" value="KAL3639533.1"/>
    <property type="molecule type" value="Genomic_DNA"/>
</dbReference>
<keyword evidence="2" id="KW-0802">TPR repeat</keyword>
<organism evidence="4 5">
    <name type="scientific">Castilleja foliolosa</name>
    <dbReference type="NCBI Taxonomy" id="1961234"/>
    <lineage>
        <taxon>Eukaryota</taxon>
        <taxon>Viridiplantae</taxon>
        <taxon>Streptophyta</taxon>
        <taxon>Embryophyta</taxon>
        <taxon>Tracheophyta</taxon>
        <taxon>Spermatophyta</taxon>
        <taxon>Magnoliopsida</taxon>
        <taxon>eudicotyledons</taxon>
        <taxon>Gunneridae</taxon>
        <taxon>Pentapetalae</taxon>
        <taxon>asterids</taxon>
        <taxon>lamiids</taxon>
        <taxon>Lamiales</taxon>
        <taxon>Orobanchaceae</taxon>
        <taxon>Pedicularideae</taxon>
        <taxon>Castillejinae</taxon>
        <taxon>Castilleja</taxon>
    </lineage>
</organism>
<evidence type="ECO:0000313" key="4">
    <source>
        <dbReference type="EMBL" id="KAL3639533.1"/>
    </source>
</evidence>
<name>A0ABD3DBJ5_9LAMI</name>
<proteinExistence type="predicted"/>
<dbReference type="Gene3D" id="1.25.40.10">
    <property type="entry name" value="Tetratricopeptide repeat domain"/>
    <property type="match status" value="1"/>
</dbReference>
<dbReference type="InterPro" id="IPR011990">
    <property type="entry name" value="TPR-like_helical_dom_sf"/>
</dbReference>
<reference evidence="5" key="1">
    <citation type="journal article" date="2024" name="IScience">
        <title>Strigolactones Initiate the Formation of Haustorium-like Structures in Castilleja.</title>
        <authorList>
            <person name="Buerger M."/>
            <person name="Peterson D."/>
            <person name="Chory J."/>
        </authorList>
    </citation>
    <scope>NUCLEOTIDE SEQUENCE [LARGE SCALE GENOMIC DNA]</scope>
</reference>
<gene>
    <name evidence="4" type="primary">APC8_3</name>
    <name evidence="4" type="ORF">CASFOL_017440</name>
</gene>
<keyword evidence="5" id="KW-1185">Reference proteome</keyword>
<dbReference type="PANTHER" id="PTHR12558:SF10">
    <property type="entry name" value="CELL DIVISION CYCLE PROTEIN 23 HOMOLOG"/>
    <property type="match status" value="1"/>
</dbReference>
<feature type="domain" description="Cdc23" evidence="3">
    <location>
        <begin position="1"/>
        <end position="156"/>
    </location>
</feature>
<dbReference type="Proteomes" id="UP001632038">
    <property type="component" value="Unassembled WGS sequence"/>
</dbReference>
<dbReference type="AlphaFoldDB" id="A0ABD3DBJ5"/>
<protein>
    <submittedName>
        <fullName evidence="4">Anaphase-promoting complex component apc8</fullName>
    </submittedName>
</protein>
<evidence type="ECO:0000259" key="3">
    <source>
        <dbReference type="Pfam" id="PF04049"/>
    </source>
</evidence>
<comment type="caution">
    <text evidence="4">The sequence shown here is derived from an EMBL/GenBank/DDBJ whole genome shotgun (WGS) entry which is preliminary data.</text>
</comment>
<dbReference type="InterPro" id="IPR007192">
    <property type="entry name" value="APC8"/>
</dbReference>
<accession>A0ABD3DBJ5</accession>
<keyword evidence="1" id="KW-0677">Repeat</keyword>
<evidence type="ECO:0000313" key="5">
    <source>
        <dbReference type="Proteomes" id="UP001632038"/>
    </source>
</evidence>